<dbReference type="GeneID" id="5232722"/>
<feature type="compositionally biased region" description="Acidic residues" evidence="10">
    <location>
        <begin position="798"/>
        <end position="810"/>
    </location>
</feature>
<feature type="region of interest" description="Disordered" evidence="10">
    <location>
        <begin position="476"/>
        <end position="543"/>
    </location>
</feature>
<dbReference type="KEGG" id="lel:PVL30_003079"/>
<evidence type="ECO:0000256" key="2">
    <source>
        <dbReference type="ARBA" id="ARBA00006403"/>
    </source>
</evidence>
<feature type="region of interest" description="Disordered" evidence="10">
    <location>
        <begin position="743"/>
        <end position="810"/>
    </location>
</feature>
<evidence type="ECO:0000256" key="3">
    <source>
        <dbReference type="ARBA" id="ARBA00023015"/>
    </source>
</evidence>
<feature type="region of interest" description="Disordered" evidence="10">
    <location>
        <begin position="155"/>
        <end position="181"/>
    </location>
</feature>
<dbReference type="PROSITE" id="PS00434">
    <property type="entry name" value="HSF_DOMAIN"/>
    <property type="match status" value="1"/>
</dbReference>
<dbReference type="SMART" id="SM00415">
    <property type="entry name" value="HSF"/>
    <property type="match status" value="1"/>
</dbReference>
<keyword evidence="4" id="KW-0238">DNA-binding</keyword>
<feature type="region of interest" description="Disordered" evidence="10">
    <location>
        <begin position="664"/>
        <end position="686"/>
    </location>
</feature>
<feature type="region of interest" description="Disordered" evidence="10">
    <location>
        <begin position="76"/>
        <end position="124"/>
    </location>
</feature>
<evidence type="ECO:0000256" key="9">
    <source>
        <dbReference type="RuleBase" id="RU004020"/>
    </source>
</evidence>
<dbReference type="InParanoid" id="A5E1V6"/>
<evidence type="ECO:0000259" key="11">
    <source>
        <dbReference type="PROSITE" id="PS00434"/>
    </source>
</evidence>
<evidence type="ECO:0000256" key="8">
    <source>
        <dbReference type="ARBA" id="ARBA00084017"/>
    </source>
</evidence>
<dbReference type="InterPro" id="IPR036390">
    <property type="entry name" value="WH_DNA-bd_sf"/>
</dbReference>
<dbReference type="OrthoDB" id="60033at2759"/>
<dbReference type="PANTHER" id="PTHR10015:SF427">
    <property type="entry name" value="HEAT SHOCK FACTOR PROTEIN"/>
    <property type="match status" value="1"/>
</dbReference>
<dbReference type="Pfam" id="PF00447">
    <property type="entry name" value="HSF_DNA-bind"/>
    <property type="match status" value="1"/>
</dbReference>
<dbReference type="GO" id="GO:0003700">
    <property type="term" value="F:DNA-binding transcription factor activity"/>
    <property type="evidence" value="ECO:0007669"/>
    <property type="project" value="InterPro"/>
</dbReference>
<evidence type="ECO:0000256" key="10">
    <source>
        <dbReference type="SAM" id="MobiDB-lite"/>
    </source>
</evidence>
<comment type="similarity">
    <text evidence="2 9">Belongs to the HSF family.</text>
</comment>
<protein>
    <recommendedName>
        <fullName evidence="7">Heat shock transcription factor</fullName>
    </recommendedName>
    <alternativeName>
        <fullName evidence="8">Heat shock factor protein</fullName>
    </alternativeName>
</protein>
<dbReference type="InterPro" id="IPR036388">
    <property type="entry name" value="WH-like_DNA-bd_sf"/>
</dbReference>
<evidence type="ECO:0000256" key="6">
    <source>
        <dbReference type="ARBA" id="ARBA00023242"/>
    </source>
</evidence>
<dbReference type="EMBL" id="CH981527">
    <property type="protein sequence ID" value="EDK45414.1"/>
    <property type="molecule type" value="Genomic_DNA"/>
</dbReference>
<feature type="compositionally biased region" description="Polar residues" evidence="10">
    <location>
        <begin position="230"/>
        <end position="244"/>
    </location>
</feature>
<dbReference type="eggNOG" id="KOG0627">
    <property type="taxonomic scope" value="Eukaryota"/>
</dbReference>
<evidence type="ECO:0000256" key="1">
    <source>
        <dbReference type="ARBA" id="ARBA00004123"/>
    </source>
</evidence>
<feature type="compositionally biased region" description="Polar residues" evidence="10">
    <location>
        <begin position="480"/>
        <end position="498"/>
    </location>
</feature>
<keyword evidence="6" id="KW-0539">Nucleus</keyword>
<reference evidence="12 13" key="1">
    <citation type="journal article" date="2009" name="Nature">
        <title>Evolution of pathogenicity and sexual reproduction in eight Candida genomes.</title>
        <authorList>
            <person name="Butler G."/>
            <person name="Rasmussen M.D."/>
            <person name="Lin M.F."/>
            <person name="Santos M.A."/>
            <person name="Sakthikumar S."/>
            <person name="Munro C.A."/>
            <person name="Rheinbay E."/>
            <person name="Grabherr M."/>
            <person name="Forche A."/>
            <person name="Reedy J.L."/>
            <person name="Agrafioti I."/>
            <person name="Arnaud M.B."/>
            <person name="Bates S."/>
            <person name="Brown A.J."/>
            <person name="Brunke S."/>
            <person name="Costanzo M.C."/>
            <person name="Fitzpatrick D.A."/>
            <person name="de Groot P.W."/>
            <person name="Harris D."/>
            <person name="Hoyer L.L."/>
            <person name="Hube B."/>
            <person name="Klis F.M."/>
            <person name="Kodira C."/>
            <person name="Lennard N."/>
            <person name="Logue M.E."/>
            <person name="Martin R."/>
            <person name="Neiman A.M."/>
            <person name="Nikolaou E."/>
            <person name="Quail M.A."/>
            <person name="Quinn J."/>
            <person name="Santos M.C."/>
            <person name="Schmitzberger F.F."/>
            <person name="Sherlock G."/>
            <person name="Shah P."/>
            <person name="Silverstein K.A."/>
            <person name="Skrzypek M.S."/>
            <person name="Soll D."/>
            <person name="Staggs R."/>
            <person name="Stansfield I."/>
            <person name="Stumpf M.P."/>
            <person name="Sudbery P.E."/>
            <person name="Srikantha T."/>
            <person name="Zeng Q."/>
            <person name="Berman J."/>
            <person name="Berriman M."/>
            <person name="Heitman J."/>
            <person name="Gow N.A."/>
            <person name="Lorenz M.C."/>
            <person name="Birren B.W."/>
            <person name="Kellis M."/>
            <person name="Cuomo C.A."/>
        </authorList>
    </citation>
    <scope>NUCLEOTIDE SEQUENCE [LARGE SCALE GENOMIC DNA]</scope>
    <source>
        <strain evidence="13">ATCC 11503 / BCRC 21390 / CBS 2605 / JCM 1781 / NBRC 1676 / NRRL YB-4239</strain>
    </source>
</reference>
<gene>
    <name evidence="12" type="ORF">LELG_03593</name>
</gene>
<dbReference type="STRING" id="379508.A5E1V6"/>
<keyword evidence="13" id="KW-1185">Reference proteome</keyword>
<feature type="compositionally biased region" description="Low complexity" evidence="10">
    <location>
        <begin position="499"/>
        <end position="518"/>
    </location>
</feature>
<proteinExistence type="inferred from homology"/>
<feature type="compositionally biased region" description="Gly residues" evidence="10">
    <location>
        <begin position="677"/>
        <end position="686"/>
    </location>
</feature>
<evidence type="ECO:0000256" key="5">
    <source>
        <dbReference type="ARBA" id="ARBA00023163"/>
    </source>
</evidence>
<keyword evidence="3" id="KW-0805">Transcription regulation</keyword>
<dbReference type="Proteomes" id="UP000001996">
    <property type="component" value="Unassembled WGS sequence"/>
</dbReference>
<dbReference type="FunFam" id="1.10.10.10:FF:000027">
    <property type="entry name" value="Heat shock transcription factor 1"/>
    <property type="match status" value="1"/>
</dbReference>
<evidence type="ECO:0000313" key="13">
    <source>
        <dbReference type="Proteomes" id="UP000001996"/>
    </source>
</evidence>
<feature type="compositionally biased region" description="Polar residues" evidence="10">
    <location>
        <begin position="169"/>
        <end position="179"/>
    </location>
</feature>
<dbReference type="PANTHER" id="PTHR10015">
    <property type="entry name" value="HEAT SHOCK TRANSCRIPTION FACTOR"/>
    <property type="match status" value="1"/>
</dbReference>
<dbReference type="GO" id="GO:0043565">
    <property type="term" value="F:sequence-specific DNA binding"/>
    <property type="evidence" value="ECO:0007669"/>
    <property type="project" value="InterPro"/>
</dbReference>
<dbReference type="SUPFAM" id="SSF46785">
    <property type="entry name" value="Winged helix' DNA-binding domain"/>
    <property type="match status" value="1"/>
</dbReference>
<dbReference type="GO" id="GO:0005634">
    <property type="term" value="C:nucleus"/>
    <property type="evidence" value="ECO:0007669"/>
    <property type="project" value="UniProtKB-SubCell"/>
</dbReference>
<sequence length="810" mass="89931">MNMATDYRDPLLDLLGPSMDNLHASVDDIQMINRNGNINNNNINNSTNINNNINNNSTNNSNHGFGSNHQLFQQHFPHMSPGSFGIDLNQSQNYNETQGQGYGQAKAQGQGNGRGQNGANAPQTPVLNHQQYYSTNFDFGSPNHISNFEKIQELEQSPPQQVKKPSVHVPSSTDGSLSADQDFDLQVFNKTNPSLFYKEMSLPPLPPLSESVLPRNYKPLDIAQVHQELSKPQQPQIQAHASNNHNKRRKQEAGPKTRPAFVMKIWSMVNDEANKEYIRWNDDGKTFQVFHREDFMKLILPNYFKHNNFASFVRQLNMYGWHKVQDINNGTMNQNCDRHGNGGQDEIWQFENPNFIRGREDLLDKIIRNKSTPGQDDAQDAPVTNASLSLILSELETIKMNQYAITEDLRRVRHDNKVLWQENYLNRERAQMQARTMDKVLKFLAAAYGNGNKLLDTQNHPLAHFPQSVRNSPMLRRAQTHTQSQGPQQPTDLNASLDSNIINNNSSNNNNNHNNINNKSSHQQQTHTEDHNSPVYQSPSSSEALYQQMQYKPRLLLTDQAHARRPSVSRTQSSPASIEEIFRSHNKARSNESNLKNMYQHLVNQDPATSPHPLYTDLTIPTNPAYDSMETQLKNSGQSIEQVQDWIEKLSQQQELAQKDGLHLDAKSNGSNNGVDPGAGTGAGTGAGAGASTGAGTGAGAGASTGAGTGASTGADFASGANPANSDHNDILAHDPTLDHFNIDDYIQNGSPAPAPGFLNTSAVNGFSSPQPELAQLLNGYANPRPSSKKRTIHEIYDGTEEEEGEEETK</sequence>
<evidence type="ECO:0000256" key="4">
    <source>
        <dbReference type="ARBA" id="ARBA00023125"/>
    </source>
</evidence>
<feature type="domain" description="HSF-type DNA-binding" evidence="11">
    <location>
        <begin position="300"/>
        <end position="324"/>
    </location>
</feature>
<evidence type="ECO:0000256" key="7">
    <source>
        <dbReference type="ARBA" id="ARBA00068818"/>
    </source>
</evidence>
<organism evidence="12 13">
    <name type="scientific">Lodderomyces elongisporus (strain ATCC 11503 / CBS 2605 / JCM 1781 / NBRC 1676 / NRRL YB-4239)</name>
    <name type="common">Yeast</name>
    <name type="synonym">Saccharomyces elongisporus</name>
    <dbReference type="NCBI Taxonomy" id="379508"/>
    <lineage>
        <taxon>Eukaryota</taxon>
        <taxon>Fungi</taxon>
        <taxon>Dikarya</taxon>
        <taxon>Ascomycota</taxon>
        <taxon>Saccharomycotina</taxon>
        <taxon>Pichiomycetes</taxon>
        <taxon>Debaryomycetaceae</taxon>
        <taxon>Candida/Lodderomyces clade</taxon>
        <taxon>Lodderomyces</taxon>
    </lineage>
</organism>
<dbReference type="InterPro" id="IPR000232">
    <property type="entry name" value="HSF_DNA-bd"/>
</dbReference>
<dbReference type="VEuPathDB" id="FungiDB:LELG_03593"/>
<name>A5E1V6_LODEL</name>
<feature type="compositionally biased region" description="Polar residues" evidence="10">
    <location>
        <begin position="759"/>
        <end position="771"/>
    </location>
</feature>
<dbReference type="HOGENOM" id="CLU_366803_0_0_1"/>
<dbReference type="AlphaFoldDB" id="A5E1V6"/>
<keyword evidence="5" id="KW-0804">Transcription</keyword>
<feature type="region of interest" description="Disordered" evidence="10">
    <location>
        <begin position="228"/>
        <end position="256"/>
    </location>
</feature>
<comment type="subcellular location">
    <subcellularLocation>
        <location evidence="1">Nucleus</location>
    </subcellularLocation>
</comment>
<feature type="compositionally biased region" description="Polar residues" evidence="10">
    <location>
        <begin position="534"/>
        <end position="543"/>
    </location>
</feature>
<feature type="compositionally biased region" description="Polar residues" evidence="10">
    <location>
        <begin position="88"/>
        <end position="97"/>
    </location>
</feature>
<dbReference type="PRINTS" id="PR00056">
    <property type="entry name" value="HSFDOMAIN"/>
</dbReference>
<dbReference type="Gene3D" id="1.10.10.10">
    <property type="entry name" value="Winged helix-like DNA-binding domain superfamily/Winged helix DNA-binding domain"/>
    <property type="match status" value="1"/>
</dbReference>
<evidence type="ECO:0000313" key="12">
    <source>
        <dbReference type="EMBL" id="EDK45414.1"/>
    </source>
</evidence>
<accession>A5E1V6</accession>